<comment type="caution">
    <text evidence="1">The sequence shown here is derived from an EMBL/GenBank/DDBJ whole genome shotgun (WGS) entry which is preliminary data.</text>
</comment>
<dbReference type="EMBL" id="MDYQ01000107">
    <property type="protein sequence ID" value="PRP82288.1"/>
    <property type="molecule type" value="Genomic_DNA"/>
</dbReference>
<dbReference type="Proteomes" id="UP000241769">
    <property type="component" value="Unassembled WGS sequence"/>
</dbReference>
<organism evidence="1 2">
    <name type="scientific">Planoprotostelium fungivorum</name>
    <dbReference type="NCBI Taxonomy" id="1890364"/>
    <lineage>
        <taxon>Eukaryota</taxon>
        <taxon>Amoebozoa</taxon>
        <taxon>Evosea</taxon>
        <taxon>Variosea</taxon>
        <taxon>Cavosteliida</taxon>
        <taxon>Cavosteliaceae</taxon>
        <taxon>Planoprotostelium</taxon>
    </lineage>
</organism>
<gene>
    <name evidence="1" type="ORF">PROFUN_06300</name>
</gene>
<evidence type="ECO:0000313" key="1">
    <source>
        <dbReference type="EMBL" id="PRP82288.1"/>
    </source>
</evidence>
<name>A0A2P6NE96_9EUKA</name>
<protein>
    <submittedName>
        <fullName evidence="1">Uncharacterized protein</fullName>
    </submittedName>
</protein>
<reference evidence="1 2" key="1">
    <citation type="journal article" date="2018" name="Genome Biol. Evol.">
        <title>Multiple Roots of Fruiting Body Formation in Amoebozoa.</title>
        <authorList>
            <person name="Hillmann F."/>
            <person name="Forbes G."/>
            <person name="Novohradska S."/>
            <person name="Ferling I."/>
            <person name="Riege K."/>
            <person name="Groth M."/>
            <person name="Westermann M."/>
            <person name="Marz M."/>
            <person name="Spaller T."/>
            <person name="Winckler T."/>
            <person name="Schaap P."/>
            <person name="Glockner G."/>
        </authorList>
    </citation>
    <scope>NUCLEOTIDE SEQUENCE [LARGE SCALE GENOMIC DNA]</scope>
    <source>
        <strain evidence="1 2">Jena</strain>
    </source>
</reference>
<dbReference type="AlphaFoldDB" id="A0A2P6NE96"/>
<keyword evidence="2" id="KW-1185">Reference proteome</keyword>
<proteinExistence type="predicted"/>
<evidence type="ECO:0000313" key="2">
    <source>
        <dbReference type="Proteomes" id="UP000241769"/>
    </source>
</evidence>
<dbReference type="InParanoid" id="A0A2P6NE96"/>
<accession>A0A2P6NE96</accession>
<sequence>MNSISHTTSTAIVRPVLSAVARRFASGHGHAAPSGPVVPVASLKLPEDYVYGITKQKVLYAVGGFLAYSVGTDLIQRARAAARGETTIASEKPQEQSHGHH</sequence>